<evidence type="ECO:0000313" key="2">
    <source>
        <dbReference type="Proteomes" id="UP000606991"/>
    </source>
</evidence>
<accession>A0A934N608</accession>
<protein>
    <submittedName>
        <fullName evidence="1">Uncharacterized protein</fullName>
    </submittedName>
</protein>
<reference evidence="1 2" key="1">
    <citation type="submission" date="2020-10" db="EMBL/GenBank/DDBJ databases">
        <title>Ca. Dormibacterota MAGs.</title>
        <authorList>
            <person name="Montgomery K."/>
        </authorList>
    </citation>
    <scope>NUCLEOTIDE SEQUENCE [LARGE SCALE GENOMIC DNA]</scope>
    <source>
        <strain evidence="1">SC8812_S17_18</strain>
    </source>
</reference>
<sequence>MRDFAASAGVSRACLYNVLRHHAASDRTVVRVAATLASREPLHLLTAQ</sequence>
<name>A0A934N608_9BACT</name>
<gene>
    <name evidence="1" type="ORF">JF886_08505</name>
</gene>
<dbReference type="AlphaFoldDB" id="A0A934N608"/>
<organism evidence="1 2">
    <name type="scientific">Candidatus Aeolococcus gillhamiae</name>
    <dbReference type="NCBI Taxonomy" id="3127015"/>
    <lineage>
        <taxon>Bacteria</taxon>
        <taxon>Bacillati</taxon>
        <taxon>Candidatus Dormiibacterota</taxon>
        <taxon>Candidatus Dormibacteria</taxon>
        <taxon>Candidatus Aeolococcales</taxon>
        <taxon>Candidatus Aeolococcaceae</taxon>
        <taxon>Candidatus Aeolococcus</taxon>
    </lineage>
</organism>
<dbReference type="Proteomes" id="UP000606991">
    <property type="component" value="Unassembled WGS sequence"/>
</dbReference>
<comment type="caution">
    <text evidence="1">The sequence shown here is derived from an EMBL/GenBank/DDBJ whole genome shotgun (WGS) entry which is preliminary data.</text>
</comment>
<evidence type="ECO:0000313" key="1">
    <source>
        <dbReference type="EMBL" id="MBJ7594889.1"/>
    </source>
</evidence>
<proteinExistence type="predicted"/>
<dbReference type="EMBL" id="JAEKNS010000085">
    <property type="protein sequence ID" value="MBJ7594889.1"/>
    <property type="molecule type" value="Genomic_DNA"/>
</dbReference>